<keyword evidence="3" id="KW-1185">Reference proteome</keyword>
<evidence type="ECO:0000313" key="2">
    <source>
        <dbReference type="EMBL" id="MDN3609280.1"/>
    </source>
</evidence>
<dbReference type="Proteomes" id="UP001238540">
    <property type="component" value="Unassembled WGS sequence"/>
</dbReference>
<organism evidence="2 3">
    <name type="scientific">Vibrio ostreicida</name>
    <dbReference type="NCBI Taxonomy" id="526588"/>
    <lineage>
        <taxon>Bacteria</taxon>
        <taxon>Pseudomonadati</taxon>
        <taxon>Pseudomonadota</taxon>
        <taxon>Gammaproteobacteria</taxon>
        <taxon>Vibrionales</taxon>
        <taxon>Vibrionaceae</taxon>
        <taxon>Vibrio</taxon>
    </lineage>
</organism>
<feature type="region of interest" description="Disordered" evidence="1">
    <location>
        <begin position="1"/>
        <end position="21"/>
    </location>
</feature>
<proteinExistence type="predicted"/>
<sequence>MPTDANVYQEAADKLPMTPPPNALEDVMRELKTIETVRNYVETKALANNPTYGSSYRTYRSNK</sequence>
<accession>A0ABT8BT62</accession>
<reference evidence="3" key="1">
    <citation type="journal article" date="2019" name="Int. J. Syst. Evol. Microbiol.">
        <title>The Global Catalogue of Microorganisms (GCM) 10K type strain sequencing project: providing services to taxonomists for standard genome sequencing and annotation.</title>
        <authorList>
            <consortium name="The Broad Institute Genomics Platform"/>
            <consortium name="The Broad Institute Genome Sequencing Center for Infectious Disease"/>
            <person name="Wu L."/>
            <person name="Ma J."/>
        </authorList>
    </citation>
    <scope>NUCLEOTIDE SEQUENCE [LARGE SCALE GENOMIC DNA]</scope>
    <source>
        <strain evidence="3">CECT 7398</strain>
    </source>
</reference>
<gene>
    <name evidence="2" type="ORF">QWZ16_06015</name>
</gene>
<protein>
    <submittedName>
        <fullName evidence="2">Uncharacterized protein</fullName>
    </submittedName>
</protein>
<evidence type="ECO:0000313" key="3">
    <source>
        <dbReference type="Proteomes" id="UP001238540"/>
    </source>
</evidence>
<dbReference type="RefSeq" id="WP_170882358.1">
    <property type="nucleotide sequence ID" value="NZ_JABEYA020000002.1"/>
</dbReference>
<comment type="caution">
    <text evidence="2">The sequence shown here is derived from an EMBL/GenBank/DDBJ whole genome shotgun (WGS) entry which is preliminary data.</text>
</comment>
<evidence type="ECO:0000256" key="1">
    <source>
        <dbReference type="SAM" id="MobiDB-lite"/>
    </source>
</evidence>
<dbReference type="EMBL" id="JAUFQC010000001">
    <property type="protein sequence ID" value="MDN3609280.1"/>
    <property type="molecule type" value="Genomic_DNA"/>
</dbReference>
<name>A0ABT8BT62_9VIBR</name>